<reference evidence="2 3" key="1">
    <citation type="journal article" date="2016" name="Mol. Biol. Evol.">
        <title>Comparative Genomics of Early-Diverging Mushroom-Forming Fungi Provides Insights into the Origins of Lignocellulose Decay Capabilities.</title>
        <authorList>
            <person name="Nagy L.G."/>
            <person name="Riley R."/>
            <person name="Tritt A."/>
            <person name="Adam C."/>
            <person name="Daum C."/>
            <person name="Floudas D."/>
            <person name="Sun H."/>
            <person name="Yadav J.S."/>
            <person name="Pangilinan J."/>
            <person name="Larsson K.H."/>
            <person name="Matsuura K."/>
            <person name="Barry K."/>
            <person name="Labutti K."/>
            <person name="Kuo R."/>
            <person name="Ohm R.A."/>
            <person name="Bhattacharya S.S."/>
            <person name="Shirouzu T."/>
            <person name="Yoshinaga Y."/>
            <person name="Martin F.M."/>
            <person name="Grigoriev I.V."/>
            <person name="Hibbett D.S."/>
        </authorList>
    </citation>
    <scope>NUCLEOTIDE SEQUENCE [LARGE SCALE GENOMIC DNA]</scope>
    <source>
        <strain evidence="2 3">HHB12733</strain>
    </source>
</reference>
<evidence type="ECO:0000256" key="1">
    <source>
        <dbReference type="SAM" id="MobiDB-lite"/>
    </source>
</evidence>
<feature type="compositionally biased region" description="Pro residues" evidence="1">
    <location>
        <begin position="145"/>
        <end position="158"/>
    </location>
</feature>
<feature type="region of interest" description="Disordered" evidence="1">
    <location>
        <begin position="125"/>
        <end position="158"/>
    </location>
</feature>
<dbReference type="Proteomes" id="UP000076842">
    <property type="component" value="Unassembled WGS sequence"/>
</dbReference>
<dbReference type="AlphaFoldDB" id="A0A165JT90"/>
<accession>A0A165JT90</accession>
<keyword evidence="3" id="KW-1185">Reference proteome</keyword>
<evidence type="ECO:0000313" key="3">
    <source>
        <dbReference type="Proteomes" id="UP000076842"/>
    </source>
</evidence>
<dbReference type="EMBL" id="KV423918">
    <property type="protein sequence ID" value="KZT62242.1"/>
    <property type="molecule type" value="Genomic_DNA"/>
</dbReference>
<name>A0A165JT90_9BASI</name>
<dbReference type="InParanoid" id="A0A165JT90"/>
<evidence type="ECO:0000313" key="2">
    <source>
        <dbReference type="EMBL" id="KZT62242.1"/>
    </source>
</evidence>
<sequence length="158" mass="17375">MHAWRCVPGKELHGVEHGGCAGWGRWTDGHQMEREIATRRGWHGYGARGGPLPLSSFHLQSRGGAVADRVTRRPSCLLVHESASFPGANIFRRVCSVPGSRAGHRRLTAAARRARCPLPRADCPPASARRLWRTTHDDDLRAPHPHPPPLPPPSPLKP</sequence>
<protein>
    <submittedName>
        <fullName evidence="2">Uncharacterized protein</fullName>
    </submittedName>
</protein>
<gene>
    <name evidence="2" type="ORF">CALCODRAFT_280827</name>
</gene>
<proteinExistence type="predicted"/>
<organism evidence="2 3">
    <name type="scientific">Calocera cornea HHB12733</name>
    <dbReference type="NCBI Taxonomy" id="1353952"/>
    <lineage>
        <taxon>Eukaryota</taxon>
        <taxon>Fungi</taxon>
        <taxon>Dikarya</taxon>
        <taxon>Basidiomycota</taxon>
        <taxon>Agaricomycotina</taxon>
        <taxon>Dacrymycetes</taxon>
        <taxon>Dacrymycetales</taxon>
        <taxon>Dacrymycetaceae</taxon>
        <taxon>Calocera</taxon>
    </lineage>
</organism>